<keyword evidence="2" id="KW-1185">Reference proteome</keyword>
<evidence type="ECO:0000313" key="1">
    <source>
        <dbReference type="EMBL" id="OQD90492.1"/>
    </source>
</evidence>
<name>A0A1V6QNG6_9EURO</name>
<comment type="caution">
    <text evidence="1">The sequence shown here is derived from an EMBL/GenBank/DDBJ whole genome shotgun (WGS) entry which is preliminary data.</text>
</comment>
<accession>A0A1V6QNG6</accession>
<dbReference type="Proteomes" id="UP000191672">
    <property type="component" value="Unassembled WGS sequence"/>
</dbReference>
<gene>
    <name evidence="1" type="ORF">PENANT_c001G08473</name>
</gene>
<dbReference type="STRING" id="416450.A0A1V6QNG6"/>
<reference evidence="2" key="1">
    <citation type="journal article" date="2017" name="Nat. Microbiol.">
        <title>Global analysis of biosynthetic gene clusters reveals vast potential of secondary metabolite production in Penicillium species.</title>
        <authorList>
            <person name="Nielsen J.C."/>
            <person name="Grijseels S."/>
            <person name="Prigent S."/>
            <person name="Ji B."/>
            <person name="Dainat J."/>
            <person name="Nielsen K.F."/>
            <person name="Frisvad J.C."/>
            <person name="Workman M."/>
            <person name="Nielsen J."/>
        </authorList>
    </citation>
    <scope>NUCLEOTIDE SEQUENCE [LARGE SCALE GENOMIC DNA]</scope>
    <source>
        <strain evidence="2">IBT 31811</strain>
    </source>
</reference>
<organism evidence="1 2">
    <name type="scientific">Penicillium antarcticum</name>
    <dbReference type="NCBI Taxonomy" id="416450"/>
    <lineage>
        <taxon>Eukaryota</taxon>
        <taxon>Fungi</taxon>
        <taxon>Dikarya</taxon>
        <taxon>Ascomycota</taxon>
        <taxon>Pezizomycotina</taxon>
        <taxon>Eurotiomycetes</taxon>
        <taxon>Eurotiomycetidae</taxon>
        <taxon>Eurotiales</taxon>
        <taxon>Aspergillaceae</taxon>
        <taxon>Penicillium</taxon>
    </lineage>
</organism>
<dbReference type="AlphaFoldDB" id="A0A1V6QNG6"/>
<proteinExistence type="predicted"/>
<protein>
    <submittedName>
        <fullName evidence="1">Uncharacterized protein</fullName>
    </submittedName>
</protein>
<evidence type="ECO:0000313" key="2">
    <source>
        <dbReference type="Proteomes" id="UP000191672"/>
    </source>
</evidence>
<dbReference type="EMBL" id="MDYN01000001">
    <property type="protein sequence ID" value="OQD90492.1"/>
    <property type="molecule type" value="Genomic_DNA"/>
</dbReference>
<sequence length="106" mass="11903">MHLLFESALCEDFVSSNTLAEQDGDYMTQHLGKHQTNYLHWKNLDCFMTNRDAHFGSCSYICPSIQAMFSIEATDFPLSIKFREASAHQESNATFNGSTVLEGSAN</sequence>